<dbReference type="Pfam" id="PF03067">
    <property type="entry name" value="LPMO_10"/>
    <property type="match status" value="1"/>
</dbReference>
<keyword evidence="1 5" id="KW-0732">Signal</keyword>
<dbReference type="Gene3D" id="2.10.10.20">
    <property type="entry name" value="Carbohydrate-binding module superfamily 5/12"/>
    <property type="match status" value="1"/>
</dbReference>
<dbReference type="PANTHER" id="PTHR34823">
    <property type="entry name" value="GLCNAC-BINDING PROTEIN A"/>
    <property type="match status" value="1"/>
</dbReference>
<sequence>MKQRVLIGAIALAGMAGSMLVGASAAHSHGYITNTATEGELTARVAMDENKPHLGDIQYEPQSVEGHGDEGGAPLSGLTDGKIASAGVAMAAGLDKQSADLWAKQDVKTGPVKVNWNFTAPHKTDYYAYYITKQGWDPDKPLKKSDFEKVTHIERNGEIPALGGANAPQTLNIPADRSGYHVILGQWEIDDTRMAFYNVMDVNVQGKGVEDTEAPSVPGDLAASNVTHNSARLDWRPSKDNVGVTGYDVYRDGTKVSTTEGTSFTDKGLKAETAYTYQVVARDAAGNTSDKSTVLKVTTKAVPADTEAPTAPGHLHAHHTTSSEVMLMWSESSDDVAVTGYEIFRDGKKTGAVQDATTYTDKSVEPGTTYTYKVRALDGAGNTSEFSKSIEVKVPASDGTEIPEWDPKGTYEKGDKVTHKGTTYVCVQSHQGNGDPNWITALSLWQQA</sequence>
<accession>A0ABW2JDP2</accession>
<evidence type="ECO:0000256" key="4">
    <source>
        <dbReference type="ARBA" id="ARBA00023326"/>
    </source>
</evidence>
<dbReference type="InterPro" id="IPR036116">
    <property type="entry name" value="FN3_sf"/>
</dbReference>
<dbReference type="Pfam" id="PF00041">
    <property type="entry name" value="fn3"/>
    <property type="match status" value="2"/>
</dbReference>
<comment type="caution">
    <text evidence="7">The sequence shown here is derived from an EMBL/GenBank/DDBJ whole genome shotgun (WGS) entry which is preliminary data.</text>
</comment>
<protein>
    <submittedName>
        <fullName evidence="7">Lytic polysaccharide monooxygenase</fullName>
    </submittedName>
</protein>
<dbReference type="Gene3D" id="2.70.50.50">
    <property type="entry name" value="chitin-binding protein cbp21"/>
    <property type="match status" value="1"/>
</dbReference>
<keyword evidence="3" id="KW-0326">Glycosidase</keyword>
<dbReference type="RefSeq" id="WP_381828063.1">
    <property type="nucleotide sequence ID" value="NZ_JBHTCF010000002.1"/>
</dbReference>
<dbReference type="SUPFAM" id="SSF49265">
    <property type="entry name" value="Fibronectin type III"/>
    <property type="match status" value="2"/>
</dbReference>
<dbReference type="Gene3D" id="2.60.40.10">
    <property type="entry name" value="Immunoglobulins"/>
    <property type="match status" value="2"/>
</dbReference>
<proteinExistence type="predicted"/>
<evidence type="ECO:0000256" key="1">
    <source>
        <dbReference type="ARBA" id="ARBA00022729"/>
    </source>
</evidence>
<dbReference type="InterPro" id="IPR051024">
    <property type="entry name" value="GlcNAc_Chitin_IntDeg"/>
</dbReference>
<feature type="signal peptide" evidence="5">
    <location>
        <begin position="1"/>
        <end position="23"/>
    </location>
</feature>
<gene>
    <name evidence="7" type="ORF">ACFQVC_08000</name>
</gene>
<dbReference type="SMART" id="SM00060">
    <property type="entry name" value="FN3"/>
    <property type="match status" value="2"/>
</dbReference>
<organism evidence="7 8">
    <name type="scientific">Streptomyces monticola</name>
    <dbReference type="NCBI Taxonomy" id="2666263"/>
    <lineage>
        <taxon>Bacteria</taxon>
        <taxon>Bacillati</taxon>
        <taxon>Actinomycetota</taxon>
        <taxon>Actinomycetes</taxon>
        <taxon>Kitasatosporales</taxon>
        <taxon>Streptomycetaceae</taxon>
        <taxon>Streptomyces</taxon>
    </lineage>
</organism>
<reference evidence="8" key="1">
    <citation type="journal article" date="2019" name="Int. J. Syst. Evol. Microbiol.">
        <title>The Global Catalogue of Microorganisms (GCM) 10K type strain sequencing project: providing services to taxonomists for standard genome sequencing and annotation.</title>
        <authorList>
            <consortium name="The Broad Institute Genomics Platform"/>
            <consortium name="The Broad Institute Genome Sequencing Center for Infectious Disease"/>
            <person name="Wu L."/>
            <person name="Ma J."/>
        </authorList>
    </citation>
    <scope>NUCLEOTIDE SEQUENCE [LARGE SCALE GENOMIC DNA]</scope>
    <source>
        <strain evidence="8">SYNS20</strain>
    </source>
</reference>
<keyword evidence="8" id="KW-1185">Reference proteome</keyword>
<dbReference type="Proteomes" id="UP001596523">
    <property type="component" value="Unassembled WGS sequence"/>
</dbReference>
<keyword evidence="7" id="KW-0503">Monooxygenase</keyword>
<feature type="chain" id="PRO_5045771799" evidence="5">
    <location>
        <begin position="24"/>
        <end position="448"/>
    </location>
</feature>
<dbReference type="PANTHER" id="PTHR34823:SF1">
    <property type="entry name" value="CHITIN-BINDING TYPE-4 DOMAIN-CONTAINING PROTEIN"/>
    <property type="match status" value="1"/>
</dbReference>
<evidence type="ECO:0000256" key="5">
    <source>
        <dbReference type="SAM" id="SignalP"/>
    </source>
</evidence>
<keyword evidence="4" id="KW-0119">Carbohydrate metabolism</keyword>
<dbReference type="InterPro" id="IPR003610">
    <property type="entry name" value="CBM5/12"/>
</dbReference>
<feature type="domain" description="Fibronectin type-III" evidence="6">
    <location>
        <begin position="311"/>
        <end position="397"/>
    </location>
</feature>
<evidence type="ECO:0000313" key="8">
    <source>
        <dbReference type="Proteomes" id="UP001596523"/>
    </source>
</evidence>
<dbReference type="CDD" id="cd12214">
    <property type="entry name" value="ChiA1_BD"/>
    <property type="match status" value="1"/>
</dbReference>
<dbReference type="CDD" id="cd00063">
    <property type="entry name" value="FN3"/>
    <property type="match status" value="2"/>
</dbReference>
<evidence type="ECO:0000313" key="7">
    <source>
        <dbReference type="EMBL" id="MFC7304153.1"/>
    </source>
</evidence>
<dbReference type="EMBL" id="JBHTCF010000002">
    <property type="protein sequence ID" value="MFC7304153.1"/>
    <property type="molecule type" value="Genomic_DNA"/>
</dbReference>
<dbReference type="InterPro" id="IPR013783">
    <property type="entry name" value="Ig-like_fold"/>
</dbReference>
<dbReference type="PROSITE" id="PS50853">
    <property type="entry name" value="FN3"/>
    <property type="match status" value="2"/>
</dbReference>
<keyword evidence="2" id="KW-0378">Hydrolase</keyword>
<evidence type="ECO:0000259" key="6">
    <source>
        <dbReference type="PROSITE" id="PS50853"/>
    </source>
</evidence>
<evidence type="ECO:0000256" key="2">
    <source>
        <dbReference type="ARBA" id="ARBA00022801"/>
    </source>
</evidence>
<dbReference type="GO" id="GO:0004497">
    <property type="term" value="F:monooxygenase activity"/>
    <property type="evidence" value="ECO:0007669"/>
    <property type="project" value="UniProtKB-KW"/>
</dbReference>
<dbReference type="SMART" id="SM00495">
    <property type="entry name" value="ChtBD3"/>
    <property type="match status" value="1"/>
</dbReference>
<dbReference type="InterPro" id="IPR003961">
    <property type="entry name" value="FN3_dom"/>
</dbReference>
<name>A0ABW2JDP2_9ACTN</name>
<keyword evidence="7" id="KW-0560">Oxidoreductase</keyword>
<dbReference type="SUPFAM" id="SSF81296">
    <property type="entry name" value="E set domains"/>
    <property type="match status" value="1"/>
</dbReference>
<dbReference type="CDD" id="cd21177">
    <property type="entry name" value="LPMO_AA10"/>
    <property type="match status" value="1"/>
</dbReference>
<dbReference type="Pfam" id="PF02839">
    <property type="entry name" value="CBM_5_12"/>
    <property type="match status" value="1"/>
</dbReference>
<feature type="domain" description="Fibronectin type-III" evidence="6">
    <location>
        <begin position="217"/>
        <end position="302"/>
    </location>
</feature>
<keyword evidence="4" id="KW-0624">Polysaccharide degradation</keyword>
<dbReference type="InterPro" id="IPR014756">
    <property type="entry name" value="Ig_E-set"/>
</dbReference>
<dbReference type="InterPro" id="IPR004302">
    <property type="entry name" value="Cellulose/chitin-bd_N"/>
</dbReference>
<evidence type="ECO:0000256" key="3">
    <source>
        <dbReference type="ARBA" id="ARBA00023295"/>
    </source>
</evidence>
<dbReference type="SUPFAM" id="SSF51055">
    <property type="entry name" value="Carbohydrate binding domain"/>
    <property type="match status" value="1"/>
</dbReference>
<dbReference type="InterPro" id="IPR036573">
    <property type="entry name" value="CBM_sf_5/12"/>
</dbReference>